<evidence type="ECO:0000313" key="11">
    <source>
        <dbReference type="Proteomes" id="UP000591844"/>
    </source>
</evidence>
<dbReference type="InterPro" id="IPR020583">
    <property type="entry name" value="Inositol_monoP_metal-BS"/>
</dbReference>
<feature type="binding site" evidence="8">
    <location>
        <position position="127"/>
    </location>
    <ligand>
        <name>Mg(2+)</name>
        <dbReference type="ChEBI" id="CHEBI:18420"/>
        <label>1</label>
        <note>catalytic</note>
    </ligand>
</feature>
<dbReference type="InterPro" id="IPR033942">
    <property type="entry name" value="IMPase"/>
</dbReference>
<organism evidence="10 11">
    <name type="scientific">Photorhabdus cinerea</name>
    <dbReference type="NCBI Taxonomy" id="471575"/>
    <lineage>
        <taxon>Bacteria</taxon>
        <taxon>Pseudomonadati</taxon>
        <taxon>Pseudomonadota</taxon>
        <taxon>Gammaproteobacteria</taxon>
        <taxon>Enterobacterales</taxon>
        <taxon>Morganellaceae</taxon>
        <taxon>Photorhabdus</taxon>
    </lineage>
</organism>
<dbReference type="Pfam" id="PF00459">
    <property type="entry name" value="Inositol_P"/>
    <property type="match status" value="1"/>
</dbReference>
<name>A0A7X5TI35_9GAMM</name>
<evidence type="ECO:0000256" key="5">
    <source>
        <dbReference type="ARBA" id="ARBA00022801"/>
    </source>
</evidence>
<dbReference type="PROSITE" id="PS00629">
    <property type="entry name" value="IMP_1"/>
    <property type="match status" value="1"/>
</dbReference>
<comment type="caution">
    <text evidence="10">The sequence shown here is derived from an EMBL/GenBank/DDBJ whole genome shotgun (WGS) entry which is preliminary data.</text>
</comment>
<dbReference type="Proteomes" id="UP000591844">
    <property type="component" value="Unassembled WGS sequence"/>
</dbReference>
<evidence type="ECO:0000256" key="3">
    <source>
        <dbReference type="ARBA" id="ARBA00009759"/>
    </source>
</evidence>
<dbReference type="GO" id="GO:0006020">
    <property type="term" value="P:inositol metabolic process"/>
    <property type="evidence" value="ECO:0007669"/>
    <property type="project" value="TreeGrafter"/>
</dbReference>
<dbReference type="PRINTS" id="PR00377">
    <property type="entry name" value="IMPHPHTASES"/>
</dbReference>
<evidence type="ECO:0000256" key="9">
    <source>
        <dbReference type="RuleBase" id="RU364068"/>
    </source>
</evidence>
<dbReference type="GO" id="GO:0031564">
    <property type="term" value="P:transcription antitermination"/>
    <property type="evidence" value="ECO:0007669"/>
    <property type="project" value="UniProtKB-KW"/>
</dbReference>
<dbReference type="GO" id="GO:0046854">
    <property type="term" value="P:phosphatidylinositol phosphate biosynthetic process"/>
    <property type="evidence" value="ECO:0007669"/>
    <property type="project" value="InterPro"/>
</dbReference>
<dbReference type="InterPro" id="IPR000760">
    <property type="entry name" value="Inositol_monophosphatase-like"/>
</dbReference>
<protein>
    <recommendedName>
        <fullName evidence="9">Inositol-1-monophosphatase</fullName>
        <ecNumber evidence="9">3.1.3.25</ecNumber>
    </recommendedName>
</protein>
<keyword evidence="6" id="KW-0804">Transcription</keyword>
<feature type="binding site" evidence="8">
    <location>
        <position position="129"/>
    </location>
    <ligand>
        <name>Mg(2+)</name>
        <dbReference type="ChEBI" id="CHEBI:18420"/>
        <label>1</label>
        <note>catalytic</note>
    </ligand>
</feature>
<comment type="catalytic activity">
    <reaction evidence="1 9">
        <text>a myo-inositol phosphate + H2O = myo-inositol + phosphate</text>
        <dbReference type="Rhea" id="RHEA:24056"/>
        <dbReference type="ChEBI" id="CHEBI:15377"/>
        <dbReference type="ChEBI" id="CHEBI:17268"/>
        <dbReference type="ChEBI" id="CHEBI:43474"/>
        <dbReference type="ChEBI" id="CHEBI:84139"/>
        <dbReference type="EC" id="3.1.3.25"/>
    </reaction>
</comment>
<feature type="binding site" evidence="8">
    <location>
        <position position="111"/>
    </location>
    <ligand>
        <name>Mg(2+)</name>
        <dbReference type="ChEBI" id="CHEBI:18420"/>
        <label>1</label>
        <note>catalytic</note>
    </ligand>
</feature>
<dbReference type="InterPro" id="IPR020550">
    <property type="entry name" value="Inositol_monophosphatase_CS"/>
</dbReference>
<evidence type="ECO:0000256" key="8">
    <source>
        <dbReference type="PIRSR" id="PIRSR600760-2"/>
    </source>
</evidence>
<dbReference type="GO" id="GO:0046872">
    <property type="term" value="F:metal ion binding"/>
    <property type="evidence" value="ECO:0007669"/>
    <property type="project" value="UniProtKB-KW"/>
</dbReference>
<keyword evidence="7 8" id="KW-0460">Magnesium</keyword>
<keyword evidence="4 8" id="KW-0479">Metal-binding</keyword>
<reference evidence="10 11" key="1">
    <citation type="submission" date="2018-02" db="EMBL/GenBank/DDBJ databases">
        <authorList>
            <person name="Machado R.A."/>
        </authorList>
    </citation>
    <scope>NUCLEOTIDE SEQUENCE [LARGE SCALE GENOMIC DNA]</scope>
    <source>
        <strain evidence="10 11">DSM 19724</strain>
    </source>
</reference>
<keyword evidence="6" id="KW-0889">Transcription antitermination</keyword>
<gene>
    <name evidence="10" type="ORF">C5469_21050</name>
</gene>
<comment type="cofactor">
    <cofactor evidence="2 8 9">
        <name>Mg(2+)</name>
        <dbReference type="ChEBI" id="CHEBI:18420"/>
    </cofactor>
</comment>
<dbReference type="PANTHER" id="PTHR20854">
    <property type="entry name" value="INOSITOL MONOPHOSPHATASE"/>
    <property type="match status" value="1"/>
</dbReference>
<dbReference type="GO" id="GO:0008934">
    <property type="term" value="F:inositol monophosphate 1-phosphatase activity"/>
    <property type="evidence" value="ECO:0007669"/>
    <property type="project" value="InterPro"/>
</dbReference>
<comment type="similarity">
    <text evidence="3 9">Belongs to the inositol monophosphatase superfamily.</text>
</comment>
<evidence type="ECO:0000256" key="2">
    <source>
        <dbReference type="ARBA" id="ARBA00001946"/>
    </source>
</evidence>
<dbReference type="SUPFAM" id="SSF56655">
    <property type="entry name" value="Carbohydrate phosphatase"/>
    <property type="match status" value="1"/>
</dbReference>
<evidence type="ECO:0000256" key="4">
    <source>
        <dbReference type="ARBA" id="ARBA00022723"/>
    </source>
</evidence>
<feature type="binding site" evidence="8">
    <location>
        <position position="130"/>
    </location>
    <ligand>
        <name>Mg(2+)</name>
        <dbReference type="ChEBI" id="CHEBI:18420"/>
        <label>1</label>
        <note>catalytic</note>
    </ligand>
</feature>
<keyword evidence="11" id="KW-1185">Reference proteome</keyword>
<evidence type="ECO:0000256" key="1">
    <source>
        <dbReference type="ARBA" id="ARBA00001033"/>
    </source>
</evidence>
<keyword evidence="6" id="KW-0805">Transcription regulation</keyword>
<dbReference type="Gene3D" id="3.40.190.80">
    <property type="match status" value="1"/>
</dbReference>
<dbReference type="GO" id="GO:0007165">
    <property type="term" value="P:signal transduction"/>
    <property type="evidence" value="ECO:0007669"/>
    <property type="project" value="TreeGrafter"/>
</dbReference>
<sequence length="294" mass="32332">MAHIKFEESSSETICSTEFRNSSCHHASKYMQKENMDTYLTKKIITNLITRSVTAAHEAAKYLPRTTSQEFLTITSKGPYRETVTIYDKVLEKKILENLTLLNKDDSYLGEETGHYNGNSKVKWIIDPIDGTLNFARRIPAYSISIAAEVDGKVVAGTVYDPSHQDTFTAGLGLGARCNGYKIKSSSTFNLSDAVVSTGFSKNPEIRRKQAQIISKLLTEVQDIRSCGSAALDLCWLAAGKLDAYYEHDLCYWDLAAGSLIASEAGADIIIQGDFVIGAAPAISKKLNILLNHS</sequence>
<proteinExistence type="inferred from homology"/>
<dbReference type="EC" id="3.1.3.25" evidence="9"/>
<evidence type="ECO:0000256" key="6">
    <source>
        <dbReference type="ARBA" id="ARBA00022814"/>
    </source>
</evidence>
<dbReference type="PANTHER" id="PTHR20854:SF4">
    <property type="entry name" value="INOSITOL-1-MONOPHOSPHATASE-RELATED"/>
    <property type="match status" value="1"/>
</dbReference>
<dbReference type="CDD" id="cd01639">
    <property type="entry name" value="IMPase"/>
    <property type="match status" value="1"/>
</dbReference>
<accession>A0A7X5TI35</accession>
<evidence type="ECO:0000256" key="7">
    <source>
        <dbReference type="ARBA" id="ARBA00022842"/>
    </source>
</evidence>
<evidence type="ECO:0000313" key="10">
    <source>
        <dbReference type="EMBL" id="NHB94486.1"/>
    </source>
</evidence>
<dbReference type="EMBL" id="PUJW01000040">
    <property type="protein sequence ID" value="NHB94486.1"/>
    <property type="molecule type" value="Genomic_DNA"/>
</dbReference>
<keyword evidence="5 9" id="KW-0378">Hydrolase</keyword>
<dbReference type="Gene3D" id="3.30.540.10">
    <property type="entry name" value="Fructose-1,6-Bisphosphatase, subunit A, domain 1"/>
    <property type="match status" value="1"/>
</dbReference>
<feature type="binding site" evidence="8">
    <location>
        <position position="254"/>
    </location>
    <ligand>
        <name>Mg(2+)</name>
        <dbReference type="ChEBI" id="CHEBI:18420"/>
        <label>1</label>
        <note>catalytic</note>
    </ligand>
</feature>
<dbReference type="PROSITE" id="PS00630">
    <property type="entry name" value="IMP_2"/>
    <property type="match status" value="1"/>
</dbReference>
<dbReference type="AlphaFoldDB" id="A0A7X5TI35"/>